<name>A0AAE0NFH1_9PEZI</name>
<feature type="region of interest" description="Disordered" evidence="1">
    <location>
        <begin position="1"/>
        <end position="31"/>
    </location>
</feature>
<evidence type="ECO:0000313" key="3">
    <source>
        <dbReference type="Proteomes" id="UP001287356"/>
    </source>
</evidence>
<gene>
    <name evidence="2" type="ORF">B0T24DRAFT_676242</name>
</gene>
<evidence type="ECO:0000313" key="2">
    <source>
        <dbReference type="EMBL" id="KAK3380568.1"/>
    </source>
</evidence>
<reference evidence="2" key="2">
    <citation type="submission" date="2023-06" db="EMBL/GenBank/DDBJ databases">
        <authorList>
            <consortium name="Lawrence Berkeley National Laboratory"/>
            <person name="Haridas S."/>
            <person name="Hensen N."/>
            <person name="Bonometti L."/>
            <person name="Westerberg I."/>
            <person name="Brannstrom I.O."/>
            <person name="Guillou S."/>
            <person name="Cros-Aarteil S."/>
            <person name="Calhoun S."/>
            <person name="Kuo A."/>
            <person name="Mondo S."/>
            <person name="Pangilinan J."/>
            <person name="Riley R."/>
            <person name="Labutti K."/>
            <person name="Andreopoulos B."/>
            <person name="Lipzen A."/>
            <person name="Chen C."/>
            <person name="Yanf M."/>
            <person name="Daum C."/>
            <person name="Ng V."/>
            <person name="Clum A."/>
            <person name="Steindorff A."/>
            <person name="Ohm R."/>
            <person name="Martin F."/>
            <person name="Silar P."/>
            <person name="Natvig D."/>
            <person name="Lalanne C."/>
            <person name="Gautier V."/>
            <person name="Ament-Velasquez S.L."/>
            <person name="Kruys A."/>
            <person name="Hutchinson M.I."/>
            <person name="Powell A.J."/>
            <person name="Barry K."/>
            <person name="Miller A.N."/>
            <person name="Grigoriev I.V."/>
            <person name="Debuchy R."/>
            <person name="Gladieux P."/>
            <person name="Thoren M.H."/>
            <person name="Johannesson H."/>
        </authorList>
    </citation>
    <scope>NUCLEOTIDE SEQUENCE</scope>
    <source>
        <strain evidence="2">CBS 958.72</strain>
    </source>
</reference>
<proteinExistence type="predicted"/>
<organism evidence="2 3">
    <name type="scientific">Lasiosphaeria ovina</name>
    <dbReference type="NCBI Taxonomy" id="92902"/>
    <lineage>
        <taxon>Eukaryota</taxon>
        <taxon>Fungi</taxon>
        <taxon>Dikarya</taxon>
        <taxon>Ascomycota</taxon>
        <taxon>Pezizomycotina</taxon>
        <taxon>Sordariomycetes</taxon>
        <taxon>Sordariomycetidae</taxon>
        <taxon>Sordariales</taxon>
        <taxon>Lasiosphaeriaceae</taxon>
        <taxon>Lasiosphaeria</taxon>
    </lineage>
</organism>
<sequence>MTELAEVRSVSLNNTNTERDGSRNKITVQNPHPWSEEGLEGVLDMLLLSRDLRGTKTFIFVDALDECGSDKLVRAEAFFWLSLTKKAHGSGIELNVLLSSRDVSVVTLSQCPYLSVDRANTTDIKRYIDGGFHLSIASVEPQWHELRDSILAKASGVFLWVVLVVDKVLKEWDKGAYMPALQGLVNRLPNELRNLFLRLLKTVASVKRNPTLQIFQWAILSTRSLRLHEWHHILALIEPPGAKQSTLSSLAGTEQDDERVVRYIRNMSKGLLEVTTSTIEPRPNSSES</sequence>
<evidence type="ECO:0000256" key="1">
    <source>
        <dbReference type="SAM" id="MobiDB-lite"/>
    </source>
</evidence>
<keyword evidence="3" id="KW-1185">Reference proteome</keyword>
<accession>A0AAE0NFH1</accession>
<dbReference type="PANTHER" id="PTHR10039">
    <property type="entry name" value="AMELOGENIN"/>
    <property type="match status" value="1"/>
</dbReference>
<dbReference type="AlphaFoldDB" id="A0AAE0NFH1"/>
<comment type="caution">
    <text evidence="2">The sequence shown here is derived from an EMBL/GenBank/DDBJ whole genome shotgun (WGS) entry which is preliminary data.</text>
</comment>
<dbReference type="PANTHER" id="PTHR10039:SF5">
    <property type="entry name" value="NACHT DOMAIN-CONTAINING PROTEIN"/>
    <property type="match status" value="1"/>
</dbReference>
<reference evidence="2" key="1">
    <citation type="journal article" date="2023" name="Mol. Phylogenet. Evol.">
        <title>Genome-scale phylogeny and comparative genomics of the fungal order Sordariales.</title>
        <authorList>
            <person name="Hensen N."/>
            <person name="Bonometti L."/>
            <person name="Westerberg I."/>
            <person name="Brannstrom I.O."/>
            <person name="Guillou S."/>
            <person name="Cros-Aarteil S."/>
            <person name="Calhoun S."/>
            <person name="Haridas S."/>
            <person name="Kuo A."/>
            <person name="Mondo S."/>
            <person name="Pangilinan J."/>
            <person name="Riley R."/>
            <person name="LaButti K."/>
            <person name="Andreopoulos B."/>
            <person name="Lipzen A."/>
            <person name="Chen C."/>
            <person name="Yan M."/>
            <person name="Daum C."/>
            <person name="Ng V."/>
            <person name="Clum A."/>
            <person name="Steindorff A."/>
            <person name="Ohm R.A."/>
            <person name="Martin F."/>
            <person name="Silar P."/>
            <person name="Natvig D.O."/>
            <person name="Lalanne C."/>
            <person name="Gautier V."/>
            <person name="Ament-Velasquez S.L."/>
            <person name="Kruys A."/>
            <person name="Hutchinson M.I."/>
            <person name="Powell A.J."/>
            <person name="Barry K."/>
            <person name="Miller A.N."/>
            <person name="Grigoriev I.V."/>
            <person name="Debuchy R."/>
            <person name="Gladieux P."/>
            <person name="Hiltunen Thoren M."/>
            <person name="Johannesson H."/>
        </authorList>
    </citation>
    <scope>NUCLEOTIDE SEQUENCE</scope>
    <source>
        <strain evidence="2">CBS 958.72</strain>
    </source>
</reference>
<dbReference type="Proteomes" id="UP001287356">
    <property type="component" value="Unassembled WGS sequence"/>
</dbReference>
<dbReference type="EMBL" id="JAULSN010000002">
    <property type="protein sequence ID" value="KAK3380568.1"/>
    <property type="molecule type" value="Genomic_DNA"/>
</dbReference>
<protein>
    <recommendedName>
        <fullName evidence="4">Vegetative incompatibility protein HET-E-1</fullName>
    </recommendedName>
</protein>
<evidence type="ECO:0008006" key="4">
    <source>
        <dbReference type="Google" id="ProtNLM"/>
    </source>
</evidence>